<sequence length="66" mass="7250">MNQRPRQPSRPDRSPAAAELPPSIQLACRALGLELPPLAYRSDGSGGWTIIAADGRKFHWNAETRP</sequence>
<protein>
    <submittedName>
        <fullName evidence="2">Uncharacterized protein</fullName>
    </submittedName>
</protein>
<dbReference type="Proteomes" id="UP000050514">
    <property type="component" value="Unassembled WGS sequence"/>
</dbReference>
<organism evidence="2 3">
    <name type="scientific">Bellilinea caldifistulae</name>
    <dbReference type="NCBI Taxonomy" id="360411"/>
    <lineage>
        <taxon>Bacteria</taxon>
        <taxon>Bacillati</taxon>
        <taxon>Chloroflexota</taxon>
        <taxon>Anaerolineae</taxon>
        <taxon>Anaerolineales</taxon>
        <taxon>Anaerolineaceae</taxon>
        <taxon>Bellilinea</taxon>
    </lineage>
</organism>
<comment type="caution">
    <text evidence="2">The sequence shown here is derived from an EMBL/GenBank/DDBJ whole genome shotgun (WGS) entry which is preliminary data.</text>
</comment>
<dbReference type="STRING" id="360411.AC812_09735"/>
<keyword evidence="3" id="KW-1185">Reference proteome</keyword>
<accession>A0A0P6Y138</accession>
<evidence type="ECO:0000313" key="3">
    <source>
        <dbReference type="Proteomes" id="UP000050514"/>
    </source>
</evidence>
<dbReference type="EMBL" id="LGHJ01000015">
    <property type="protein sequence ID" value="KPL75230.1"/>
    <property type="molecule type" value="Genomic_DNA"/>
</dbReference>
<reference evidence="2 3" key="1">
    <citation type="submission" date="2015-07" db="EMBL/GenBank/DDBJ databases">
        <title>Draft genome of Bellilinea caldifistulae DSM 17877.</title>
        <authorList>
            <person name="Hemp J."/>
            <person name="Ward L.M."/>
            <person name="Pace L.A."/>
            <person name="Fischer W.W."/>
        </authorList>
    </citation>
    <scope>NUCLEOTIDE SEQUENCE [LARGE SCALE GENOMIC DNA]</scope>
    <source>
        <strain evidence="2 3">GOMI-1</strain>
    </source>
</reference>
<gene>
    <name evidence="2" type="ORF">AC812_09735</name>
</gene>
<dbReference type="AlphaFoldDB" id="A0A0P6Y138"/>
<proteinExistence type="predicted"/>
<evidence type="ECO:0000256" key="1">
    <source>
        <dbReference type="SAM" id="MobiDB-lite"/>
    </source>
</evidence>
<name>A0A0P6Y138_9CHLR</name>
<evidence type="ECO:0000313" key="2">
    <source>
        <dbReference type="EMBL" id="KPL75230.1"/>
    </source>
</evidence>
<feature type="region of interest" description="Disordered" evidence="1">
    <location>
        <begin position="1"/>
        <end position="20"/>
    </location>
</feature>